<comment type="similarity">
    <text evidence="1">Belongs to the short-chain dehydrogenases/reductases (SDR) family.</text>
</comment>
<dbReference type="OrthoDB" id="9803333at2"/>
<evidence type="ECO:0000313" key="5">
    <source>
        <dbReference type="Proteomes" id="UP000197361"/>
    </source>
</evidence>
<evidence type="ECO:0000313" key="4">
    <source>
        <dbReference type="EMBL" id="OWQ95459.1"/>
    </source>
</evidence>
<dbReference type="CDD" id="cd05233">
    <property type="entry name" value="SDR_c"/>
    <property type="match status" value="1"/>
</dbReference>
<dbReference type="InterPro" id="IPR002347">
    <property type="entry name" value="SDR_fam"/>
</dbReference>
<dbReference type="Gene3D" id="3.40.50.720">
    <property type="entry name" value="NAD(P)-binding Rossmann-like Domain"/>
    <property type="match status" value="1"/>
</dbReference>
<dbReference type="PANTHER" id="PTHR43618">
    <property type="entry name" value="7-ALPHA-HYDROXYSTEROID DEHYDROGENASE"/>
    <property type="match status" value="1"/>
</dbReference>
<dbReference type="SUPFAM" id="SSF51735">
    <property type="entry name" value="NAD(P)-binding Rossmann-fold domains"/>
    <property type="match status" value="1"/>
</dbReference>
<dbReference type="PRINTS" id="PR00081">
    <property type="entry name" value="GDHRDH"/>
</dbReference>
<sequence length="251" mass="26075">MMGRLSGKTAVVTGGSAGIGLATAKLFAAEGALVFITGRRSEQLDAAVAEIGGAVTAVQADSARNSDLKILFSQIKEKAGKLDILVVNAGGGELVPFAHVTEGQFNYTFDRNVKGVFFTVQTALPVLVDGASVILIGSTAGSMGAQSFSTYGASKAAVRNFARNWILDLKERRIRVNTLSPGPIRTDALLGLAGTDPDDQQALLDNMASLVPLGRVGEPEEVAKAALFLASDDSSYVNGSELFVDGGRAQI</sequence>
<comment type="caution">
    <text evidence="4">The sequence shown here is derived from an EMBL/GenBank/DDBJ whole genome shotgun (WGS) entry which is preliminary data.</text>
</comment>
<proteinExistence type="inferred from homology"/>
<protein>
    <submittedName>
        <fullName evidence="4">Oxidoreductase</fullName>
    </submittedName>
</protein>
<name>A0A246JR56_9SPHN</name>
<dbReference type="FunFam" id="3.40.50.720:FF:000084">
    <property type="entry name" value="Short-chain dehydrogenase reductase"/>
    <property type="match status" value="1"/>
</dbReference>
<gene>
    <name evidence="4" type="ORF">CDQ92_11545</name>
</gene>
<evidence type="ECO:0000256" key="1">
    <source>
        <dbReference type="ARBA" id="ARBA00006484"/>
    </source>
</evidence>
<organism evidence="4 5">
    <name type="scientific">Sphingopyxis bauzanensis</name>
    <dbReference type="NCBI Taxonomy" id="651663"/>
    <lineage>
        <taxon>Bacteria</taxon>
        <taxon>Pseudomonadati</taxon>
        <taxon>Pseudomonadota</taxon>
        <taxon>Alphaproteobacteria</taxon>
        <taxon>Sphingomonadales</taxon>
        <taxon>Sphingomonadaceae</taxon>
        <taxon>Sphingopyxis</taxon>
    </lineage>
</organism>
<dbReference type="GO" id="GO:0016491">
    <property type="term" value="F:oxidoreductase activity"/>
    <property type="evidence" value="ECO:0007669"/>
    <property type="project" value="UniProtKB-KW"/>
</dbReference>
<keyword evidence="2" id="KW-0521">NADP</keyword>
<dbReference type="Pfam" id="PF13561">
    <property type="entry name" value="adh_short_C2"/>
    <property type="match status" value="1"/>
</dbReference>
<dbReference type="AlphaFoldDB" id="A0A246JR56"/>
<accession>A0A246JR56</accession>
<dbReference type="PANTHER" id="PTHR43618:SF8">
    <property type="entry name" value="7ALPHA-HYDROXYSTEROID DEHYDROGENASE"/>
    <property type="match status" value="1"/>
</dbReference>
<dbReference type="InterPro" id="IPR052178">
    <property type="entry name" value="Sec_Metab_Biosynth_SDR"/>
</dbReference>
<evidence type="ECO:0000256" key="2">
    <source>
        <dbReference type="ARBA" id="ARBA00022857"/>
    </source>
</evidence>
<reference evidence="4 5" key="1">
    <citation type="journal article" date="2010" name="Int. J. Syst. Evol. Microbiol.">
        <title>Sphingopyxis bauzanensis sp. nov., a psychrophilic bacterium isolated from soil.</title>
        <authorList>
            <person name="Zhang D.C."/>
            <person name="Liu H.C."/>
            <person name="Xin Y.H."/>
            <person name="Zhou Y.G."/>
            <person name="Schinner F."/>
            <person name="Margesin R."/>
        </authorList>
    </citation>
    <scope>NUCLEOTIDE SEQUENCE [LARGE SCALE GENOMIC DNA]</scope>
    <source>
        <strain evidence="4 5">DSM 22271</strain>
    </source>
</reference>
<dbReference type="InterPro" id="IPR036291">
    <property type="entry name" value="NAD(P)-bd_dom_sf"/>
</dbReference>
<keyword evidence="5" id="KW-1185">Reference proteome</keyword>
<evidence type="ECO:0000256" key="3">
    <source>
        <dbReference type="ARBA" id="ARBA00023002"/>
    </source>
</evidence>
<keyword evidence="3" id="KW-0560">Oxidoreductase</keyword>
<dbReference type="Proteomes" id="UP000197361">
    <property type="component" value="Unassembled WGS sequence"/>
</dbReference>
<dbReference type="EMBL" id="NISK01000003">
    <property type="protein sequence ID" value="OWQ95459.1"/>
    <property type="molecule type" value="Genomic_DNA"/>
</dbReference>